<keyword evidence="3 7" id="KW-1133">Transmembrane helix</keyword>
<evidence type="ECO:0000313" key="9">
    <source>
        <dbReference type="Proteomes" id="UP001230188"/>
    </source>
</evidence>
<evidence type="ECO:0000313" key="8">
    <source>
        <dbReference type="EMBL" id="KAJ8604662.1"/>
    </source>
</evidence>
<dbReference type="InterPro" id="IPR045176">
    <property type="entry name" value="Got1"/>
</dbReference>
<dbReference type="GO" id="GO:0006888">
    <property type="term" value="P:endoplasmic reticulum to Golgi vesicle-mediated transport"/>
    <property type="evidence" value="ECO:0007669"/>
    <property type="project" value="InterPro"/>
</dbReference>
<evidence type="ECO:0000256" key="4">
    <source>
        <dbReference type="ARBA" id="ARBA00023034"/>
    </source>
</evidence>
<evidence type="ECO:0000256" key="7">
    <source>
        <dbReference type="SAM" id="Phobius"/>
    </source>
</evidence>
<comment type="caution">
    <text evidence="8">The sequence shown here is derived from an EMBL/GenBank/DDBJ whole genome shotgun (WGS) entry which is preliminary data.</text>
</comment>
<dbReference type="GO" id="GO:0000139">
    <property type="term" value="C:Golgi membrane"/>
    <property type="evidence" value="ECO:0007669"/>
    <property type="project" value="UniProtKB-SubCell"/>
</dbReference>
<keyword evidence="5 7" id="KW-0472">Membrane</keyword>
<evidence type="ECO:0000256" key="3">
    <source>
        <dbReference type="ARBA" id="ARBA00022989"/>
    </source>
</evidence>
<gene>
    <name evidence="8" type="ORF">CTAYLR_006529</name>
</gene>
<dbReference type="GO" id="GO:0042147">
    <property type="term" value="P:retrograde transport, endosome to Golgi"/>
    <property type="evidence" value="ECO:0007669"/>
    <property type="project" value="InterPro"/>
</dbReference>
<keyword evidence="2 7" id="KW-0812">Transmembrane</keyword>
<keyword evidence="9" id="KW-1185">Reference proteome</keyword>
<feature type="transmembrane region" description="Helical" evidence="7">
    <location>
        <begin position="63"/>
        <end position="81"/>
    </location>
</feature>
<feature type="transmembrane region" description="Helical" evidence="7">
    <location>
        <begin position="12"/>
        <end position="28"/>
    </location>
</feature>
<dbReference type="Proteomes" id="UP001230188">
    <property type="component" value="Unassembled WGS sequence"/>
</dbReference>
<evidence type="ECO:0000256" key="6">
    <source>
        <dbReference type="ARBA" id="ARBA00025799"/>
    </source>
</evidence>
<dbReference type="GO" id="GO:0005829">
    <property type="term" value="C:cytosol"/>
    <property type="evidence" value="ECO:0007669"/>
    <property type="project" value="GOC"/>
</dbReference>
<name>A0AAD7UHV9_9STRA</name>
<dbReference type="PANTHER" id="PTHR21493">
    <property type="entry name" value="CGI-141-RELATED/LIPASE CONTAINING PROTEIN"/>
    <property type="match status" value="1"/>
</dbReference>
<comment type="similarity">
    <text evidence="6">Belongs to the GOT1 family.</text>
</comment>
<organism evidence="8 9">
    <name type="scientific">Chrysophaeum taylorii</name>
    <dbReference type="NCBI Taxonomy" id="2483200"/>
    <lineage>
        <taxon>Eukaryota</taxon>
        <taxon>Sar</taxon>
        <taxon>Stramenopiles</taxon>
        <taxon>Ochrophyta</taxon>
        <taxon>Pelagophyceae</taxon>
        <taxon>Pelagomonadales</taxon>
        <taxon>Pelagomonadaceae</taxon>
        <taxon>Chrysophaeum</taxon>
    </lineage>
</organism>
<dbReference type="Pfam" id="PF04178">
    <property type="entry name" value="Got1"/>
    <property type="match status" value="1"/>
</dbReference>
<feature type="transmembrane region" description="Helical" evidence="7">
    <location>
        <begin position="34"/>
        <end position="51"/>
    </location>
</feature>
<dbReference type="InterPro" id="IPR007305">
    <property type="entry name" value="Vesicle_transpt_Got1/SFT2"/>
</dbReference>
<protein>
    <submittedName>
        <fullName evidence="8">Uncharacterized protein</fullName>
    </submittedName>
</protein>
<evidence type="ECO:0000256" key="5">
    <source>
        <dbReference type="ARBA" id="ARBA00023136"/>
    </source>
</evidence>
<reference evidence="8" key="1">
    <citation type="submission" date="2023-01" db="EMBL/GenBank/DDBJ databases">
        <title>Metagenome sequencing of chrysophaentin producing Chrysophaeum taylorii.</title>
        <authorList>
            <person name="Davison J."/>
            <person name="Bewley C."/>
        </authorList>
    </citation>
    <scope>NUCLEOTIDE SEQUENCE</scope>
    <source>
        <strain evidence="8">NIES-1699</strain>
    </source>
</reference>
<comment type="subcellular location">
    <subcellularLocation>
        <location evidence="1">Golgi apparatus membrane</location>
        <topology evidence="1">Multi-pass membrane protein</topology>
    </subcellularLocation>
</comment>
<feature type="transmembrane region" description="Helical" evidence="7">
    <location>
        <begin position="87"/>
        <end position="107"/>
    </location>
</feature>
<sequence>MMSDNQKIGTTLLFMGVLFLCLGVLLFFDRFLLSIGNIMFLAGLLFTMGLSRSSRFFRRKFETNKLGVACFLGGVALVVVLRKPLVGMGLEGFGFVNLFGNFFPIALQAMRQMPVIGNVLSAPGIATLADRIAGVDQRAPRNWA</sequence>
<dbReference type="EMBL" id="JAQMWT010000324">
    <property type="protein sequence ID" value="KAJ8604662.1"/>
    <property type="molecule type" value="Genomic_DNA"/>
</dbReference>
<dbReference type="PANTHER" id="PTHR21493:SF9">
    <property type="entry name" value="GOLGI TRANSPORT PROTEIN 1-RELATED"/>
    <property type="match status" value="1"/>
</dbReference>
<dbReference type="AlphaFoldDB" id="A0AAD7UHV9"/>
<evidence type="ECO:0000256" key="1">
    <source>
        <dbReference type="ARBA" id="ARBA00004653"/>
    </source>
</evidence>
<accession>A0AAD7UHV9</accession>
<evidence type="ECO:0000256" key="2">
    <source>
        <dbReference type="ARBA" id="ARBA00022692"/>
    </source>
</evidence>
<proteinExistence type="inferred from homology"/>
<keyword evidence="4" id="KW-0333">Golgi apparatus</keyword>